<keyword evidence="4" id="KW-1185">Reference proteome</keyword>
<feature type="region of interest" description="Disordered" evidence="1">
    <location>
        <begin position="134"/>
        <end position="216"/>
    </location>
</feature>
<feature type="compositionally biased region" description="Basic and acidic residues" evidence="1">
    <location>
        <begin position="611"/>
        <end position="627"/>
    </location>
</feature>
<feature type="compositionally biased region" description="Low complexity" evidence="1">
    <location>
        <begin position="565"/>
        <end position="577"/>
    </location>
</feature>
<dbReference type="PROSITE" id="PS50021">
    <property type="entry name" value="CH"/>
    <property type="match status" value="1"/>
</dbReference>
<dbReference type="SUPFAM" id="SSF47576">
    <property type="entry name" value="Calponin-homology domain, CH-domain"/>
    <property type="match status" value="1"/>
</dbReference>
<proteinExistence type="predicted"/>
<feature type="compositionally biased region" description="Polar residues" evidence="1">
    <location>
        <begin position="426"/>
        <end position="452"/>
    </location>
</feature>
<gene>
    <name evidence="3" type="ORF">K431DRAFT_286498</name>
</gene>
<dbReference type="SMART" id="SM00033">
    <property type="entry name" value="CH"/>
    <property type="match status" value="1"/>
</dbReference>
<sequence>MASVSSLDHDMRQLRLGRYTPAAANEARRWIEETLGKSLPSSDLLQSLKDGVALCELANLVLPPPGIKFKKSAMPFIQMENISHFLKACEMHPLNLPAHDRFLTVDLFEAKDPAQVLQCLGAFSRQAHAVSPSKVRSVIGPKKAGGATMSPSSTGGGAFRAPSSNSPSRNAAALPSARAMSPAITGGSQGSQTTDGGTTKSSGPITSWSKRIDETRSTPAWNIHQYGYMGGANQGSQGVAFGARRQITTAAPSVPSLAEKDRIRKERIEEEARARQQVEREEKEKKARAQEEELQAKEEEERRWEQETKRLREEERQRIEEQKRAWEDDERRWKEQEEVRRKDDEQLQRQLTSKKPPGRPRVPSSGILRGQTLSQYQKELSTITSSSEVPETPEQARVRELEKQLEEARERERQYQAEREERLRRTGTQSGSRPGTSQSVADRPSSAGQSEASWAGDERDYLRKAWQTNNDATPQRAGAPRPLPIPREIEPVPSLPQRPLPQPAVSEPEEQARVESEGIHIPDDPAPILPAPAQPPTPPLKQDADIHIPTSRTANRTGAFLSGNPAPSSSVPRVSSAYEAGDTALEQAADRDRRLASQTKTKAGGWASKSLLEREMEKERERQREWEENQAALKSAPRDGSQGTGEGQTWDVNQYGYIGGDSQNKGSSVGSGIDFGGRRQIIGPRPP</sequence>
<evidence type="ECO:0000313" key="3">
    <source>
        <dbReference type="EMBL" id="KAF2719701.1"/>
    </source>
</evidence>
<feature type="compositionally biased region" description="Basic and acidic residues" evidence="1">
    <location>
        <begin position="510"/>
        <end position="523"/>
    </location>
</feature>
<dbReference type="InterPro" id="IPR003096">
    <property type="entry name" value="SM22_calponin"/>
</dbReference>
<organism evidence="3 4">
    <name type="scientific">Polychaeton citri CBS 116435</name>
    <dbReference type="NCBI Taxonomy" id="1314669"/>
    <lineage>
        <taxon>Eukaryota</taxon>
        <taxon>Fungi</taxon>
        <taxon>Dikarya</taxon>
        <taxon>Ascomycota</taxon>
        <taxon>Pezizomycotina</taxon>
        <taxon>Dothideomycetes</taxon>
        <taxon>Dothideomycetidae</taxon>
        <taxon>Capnodiales</taxon>
        <taxon>Capnodiaceae</taxon>
        <taxon>Polychaeton</taxon>
    </lineage>
</organism>
<comment type="caution">
    <text evidence="3">The sequence shown here is derived from an EMBL/GenBank/DDBJ whole genome shotgun (WGS) entry which is preliminary data.</text>
</comment>
<dbReference type="Pfam" id="PF00307">
    <property type="entry name" value="CH"/>
    <property type="match status" value="1"/>
</dbReference>
<dbReference type="EMBL" id="MU003808">
    <property type="protein sequence ID" value="KAF2719701.1"/>
    <property type="molecule type" value="Genomic_DNA"/>
</dbReference>
<dbReference type="GO" id="GO:0007015">
    <property type="term" value="P:actin filament organization"/>
    <property type="evidence" value="ECO:0007669"/>
    <property type="project" value="TreeGrafter"/>
</dbReference>
<feature type="non-terminal residue" evidence="3">
    <location>
        <position position="687"/>
    </location>
</feature>
<dbReference type="GO" id="GO:0051015">
    <property type="term" value="F:actin filament binding"/>
    <property type="evidence" value="ECO:0007669"/>
    <property type="project" value="TreeGrafter"/>
</dbReference>
<accession>A0A9P4UNR9</accession>
<dbReference type="CDD" id="cd21210">
    <property type="entry name" value="CH_SCP1-like"/>
    <property type="match status" value="1"/>
</dbReference>
<feature type="compositionally biased region" description="Low complexity" evidence="1">
    <location>
        <begin position="159"/>
        <end position="203"/>
    </location>
</feature>
<evidence type="ECO:0000259" key="2">
    <source>
        <dbReference type="PROSITE" id="PS50021"/>
    </source>
</evidence>
<feature type="compositionally biased region" description="Basic and acidic residues" evidence="1">
    <location>
        <begin position="394"/>
        <end position="424"/>
    </location>
</feature>
<dbReference type="PANTHER" id="PTHR47385:SF14">
    <property type="entry name" value="TRANSGELIN"/>
    <property type="match status" value="1"/>
</dbReference>
<feature type="region of interest" description="Disordered" evidence="1">
    <location>
        <begin position="274"/>
        <end position="687"/>
    </location>
</feature>
<dbReference type="InterPro" id="IPR036872">
    <property type="entry name" value="CH_dom_sf"/>
</dbReference>
<reference evidence="3" key="1">
    <citation type="journal article" date="2020" name="Stud. Mycol.">
        <title>101 Dothideomycetes genomes: a test case for predicting lifestyles and emergence of pathogens.</title>
        <authorList>
            <person name="Haridas S."/>
            <person name="Albert R."/>
            <person name="Binder M."/>
            <person name="Bloem J."/>
            <person name="Labutti K."/>
            <person name="Salamov A."/>
            <person name="Andreopoulos B."/>
            <person name="Baker S."/>
            <person name="Barry K."/>
            <person name="Bills G."/>
            <person name="Bluhm B."/>
            <person name="Cannon C."/>
            <person name="Castanera R."/>
            <person name="Culley D."/>
            <person name="Daum C."/>
            <person name="Ezra D."/>
            <person name="Gonzalez J."/>
            <person name="Henrissat B."/>
            <person name="Kuo A."/>
            <person name="Liang C."/>
            <person name="Lipzen A."/>
            <person name="Lutzoni F."/>
            <person name="Magnuson J."/>
            <person name="Mondo S."/>
            <person name="Nolan M."/>
            <person name="Ohm R."/>
            <person name="Pangilinan J."/>
            <person name="Park H.-J."/>
            <person name="Ramirez L."/>
            <person name="Alfaro M."/>
            <person name="Sun H."/>
            <person name="Tritt A."/>
            <person name="Yoshinaga Y."/>
            <person name="Zwiers L.-H."/>
            <person name="Turgeon B."/>
            <person name="Goodwin S."/>
            <person name="Spatafora J."/>
            <person name="Crous P."/>
            <person name="Grigoriev I."/>
        </authorList>
    </citation>
    <scope>NUCLEOTIDE SEQUENCE</scope>
    <source>
        <strain evidence="3">CBS 116435</strain>
    </source>
</reference>
<dbReference type="Gene3D" id="1.10.418.10">
    <property type="entry name" value="Calponin-like domain"/>
    <property type="match status" value="1"/>
</dbReference>
<feature type="compositionally biased region" description="Pro residues" evidence="1">
    <location>
        <begin position="524"/>
        <end position="539"/>
    </location>
</feature>
<dbReference type="InterPro" id="IPR001715">
    <property type="entry name" value="CH_dom"/>
</dbReference>
<dbReference type="InterPro" id="IPR050606">
    <property type="entry name" value="Calponin-like"/>
</dbReference>
<evidence type="ECO:0000256" key="1">
    <source>
        <dbReference type="SAM" id="MobiDB-lite"/>
    </source>
</evidence>
<dbReference type="AlphaFoldDB" id="A0A9P4UNR9"/>
<dbReference type="PANTHER" id="PTHR47385">
    <property type="entry name" value="CALPONIN"/>
    <property type="match status" value="1"/>
</dbReference>
<feature type="compositionally biased region" description="Pro residues" evidence="1">
    <location>
        <begin position="493"/>
        <end position="502"/>
    </location>
</feature>
<feature type="compositionally biased region" description="Polar residues" evidence="1">
    <location>
        <begin position="661"/>
        <end position="670"/>
    </location>
</feature>
<feature type="compositionally biased region" description="Polar residues" evidence="1">
    <location>
        <begin position="371"/>
        <end position="389"/>
    </location>
</feature>
<name>A0A9P4UNR9_9PEZI</name>
<dbReference type="PRINTS" id="PR00888">
    <property type="entry name" value="SM22CALPONIN"/>
</dbReference>
<feature type="domain" description="Calponin-homology (CH)" evidence="2">
    <location>
        <begin position="21"/>
        <end position="127"/>
    </location>
</feature>
<evidence type="ECO:0000313" key="4">
    <source>
        <dbReference type="Proteomes" id="UP000799441"/>
    </source>
</evidence>
<protein>
    <recommendedName>
        <fullName evidence="2">Calponin-homology (CH) domain-containing protein</fullName>
    </recommendedName>
</protein>
<dbReference type="OrthoDB" id="21595at2759"/>
<feature type="compositionally biased region" description="Basic and acidic residues" evidence="1">
    <location>
        <begin position="274"/>
        <end position="347"/>
    </location>
</feature>
<dbReference type="Proteomes" id="UP000799441">
    <property type="component" value="Unassembled WGS sequence"/>
</dbReference>
<dbReference type="GO" id="GO:0015629">
    <property type="term" value="C:actin cytoskeleton"/>
    <property type="evidence" value="ECO:0007669"/>
    <property type="project" value="TreeGrafter"/>
</dbReference>